<dbReference type="GO" id="GO:0032259">
    <property type="term" value="P:methylation"/>
    <property type="evidence" value="ECO:0007669"/>
    <property type="project" value="UniProtKB-KW"/>
</dbReference>
<evidence type="ECO:0000313" key="5">
    <source>
        <dbReference type="Proteomes" id="UP000004846"/>
    </source>
</evidence>
<dbReference type="Proteomes" id="UP000004846">
    <property type="component" value="Unassembled WGS sequence"/>
</dbReference>
<protein>
    <submittedName>
        <fullName evidence="4">Methyltransferase small domain protein</fullName>
    </submittedName>
</protein>
<name>A0A125W7C8_ENTFL</name>
<dbReference type="GeneID" id="60892672"/>
<dbReference type="PANTHER" id="PTHR47816:SF4">
    <property type="entry name" value="RIBOSOMAL RNA SMALL SUBUNIT METHYLTRANSFERASE C"/>
    <property type="match status" value="1"/>
</dbReference>
<evidence type="ECO:0000313" key="4">
    <source>
        <dbReference type="EMBL" id="EFM83177.1"/>
    </source>
</evidence>
<comment type="caution">
    <text evidence="4">The sequence shown here is derived from an EMBL/GenBank/DDBJ whole genome shotgun (WGS) entry which is preliminary data.</text>
</comment>
<organism evidence="4 5">
    <name type="scientific">Enterococcus faecalis TX4248</name>
    <dbReference type="NCBI Taxonomy" id="749495"/>
    <lineage>
        <taxon>Bacteria</taxon>
        <taxon>Bacillati</taxon>
        <taxon>Bacillota</taxon>
        <taxon>Bacilli</taxon>
        <taxon>Lactobacillales</taxon>
        <taxon>Enterococcaceae</taxon>
        <taxon>Enterococcus</taxon>
    </lineage>
</organism>
<dbReference type="SUPFAM" id="SSF53335">
    <property type="entry name" value="S-adenosyl-L-methionine-dependent methyltransferases"/>
    <property type="match status" value="1"/>
</dbReference>
<reference evidence="4 5" key="1">
    <citation type="submission" date="2010-07" db="EMBL/GenBank/DDBJ databases">
        <authorList>
            <person name="Sid Ahmed O."/>
        </authorList>
    </citation>
    <scope>NUCLEOTIDE SEQUENCE [LARGE SCALE GENOMIC DNA]</scope>
    <source>
        <strain evidence="4 5">TX4248</strain>
    </source>
</reference>
<dbReference type="InterPro" id="IPR046977">
    <property type="entry name" value="RsmC/RlmG"/>
</dbReference>
<dbReference type="AlphaFoldDB" id="A0A125W7C8"/>
<evidence type="ECO:0000256" key="2">
    <source>
        <dbReference type="ARBA" id="ARBA00022679"/>
    </source>
</evidence>
<dbReference type="CDD" id="cd02440">
    <property type="entry name" value="AdoMet_MTases"/>
    <property type="match status" value="1"/>
</dbReference>
<dbReference type="PANTHER" id="PTHR47816">
    <property type="entry name" value="RIBOSOMAL RNA SMALL SUBUNIT METHYLTRANSFERASE C"/>
    <property type="match status" value="1"/>
</dbReference>
<dbReference type="HOGENOM" id="CLU_018398_7_2_9"/>
<dbReference type="GO" id="GO:0008757">
    <property type="term" value="F:S-adenosylmethionine-dependent methyltransferase activity"/>
    <property type="evidence" value="ECO:0007669"/>
    <property type="project" value="InterPro"/>
</dbReference>
<dbReference type="EMBL" id="AEBR01000031">
    <property type="protein sequence ID" value="EFM83177.1"/>
    <property type="molecule type" value="Genomic_DNA"/>
</dbReference>
<sequence length="202" mass="22036">MANHYYTENPELAHDLESWSFPLRGRTFQFTTDSGVFSRGTVDYGSRVLIDAFEWENLPAGRLLDVGCGYGPIGLSLAAATGRLVEMVDVNQRAVGLAQMNAQRNQITTVDIHSSNVYETLNETTYAAIVSNPPIRAGKKVVHGILTGAFPLLKVGGTLTVVIQKKQGAPSAEKKMAEVFGNVEIVTKDKGYYILRSVKEAE</sequence>
<dbReference type="RefSeq" id="WP_002356162.1">
    <property type="nucleotide sequence ID" value="NZ_GL454434.1"/>
</dbReference>
<keyword evidence="1 4" id="KW-0489">Methyltransferase</keyword>
<accession>A0A125W7C8</accession>
<gene>
    <name evidence="4" type="ORF">HMPREF9498_01182</name>
</gene>
<evidence type="ECO:0000256" key="1">
    <source>
        <dbReference type="ARBA" id="ARBA00022603"/>
    </source>
</evidence>
<dbReference type="Gene3D" id="3.40.50.150">
    <property type="entry name" value="Vaccinia Virus protein VP39"/>
    <property type="match status" value="1"/>
</dbReference>
<keyword evidence="2 4" id="KW-0808">Transferase</keyword>
<feature type="domain" description="Methyltransferase small" evidence="3">
    <location>
        <begin position="28"/>
        <end position="196"/>
    </location>
</feature>
<dbReference type="Pfam" id="PF05175">
    <property type="entry name" value="MTS"/>
    <property type="match status" value="1"/>
</dbReference>
<evidence type="ECO:0000259" key="3">
    <source>
        <dbReference type="Pfam" id="PF05175"/>
    </source>
</evidence>
<dbReference type="InterPro" id="IPR007848">
    <property type="entry name" value="Small_mtfrase_dom"/>
</dbReference>
<proteinExistence type="predicted"/>
<dbReference type="InterPro" id="IPR029063">
    <property type="entry name" value="SAM-dependent_MTases_sf"/>
</dbReference>